<keyword evidence="2" id="KW-1185">Reference proteome</keyword>
<dbReference type="EMBL" id="CP136920">
    <property type="protein sequence ID" value="WOO39650.1"/>
    <property type="molecule type" value="Genomic_DNA"/>
</dbReference>
<reference evidence="1 2" key="1">
    <citation type="submission" date="2023-10" db="EMBL/GenBank/DDBJ databases">
        <title>Rubellicoccus peritrichatus gen. nov., sp. nov., isolated from an algae of coral reef tank.</title>
        <authorList>
            <person name="Luo J."/>
        </authorList>
    </citation>
    <scope>NUCLEOTIDE SEQUENCE [LARGE SCALE GENOMIC DNA]</scope>
    <source>
        <strain evidence="1 2">CR14</strain>
    </source>
</reference>
<dbReference type="AlphaFoldDB" id="A0AAQ3L5N0"/>
<dbReference type="Proteomes" id="UP001304300">
    <property type="component" value="Chromosome"/>
</dbReference>
<dbReference type="RefSeq" id="WP_317831622.1">
    <property type="nucleotide sequence ID" value="NZ_CP136920.1"/>
</dbReference>
<dbReference type="KEGG" id="puo:RZN69_13585"/>
<evidence type="ECO:0000313" key="1">
    <source>
        <dbReference type="EMBL" id="WOO39650.1"/>
    </source>
</evidence>
<name>A0AAQ3L5N0_9BACT</name>
<evidence type="ECO:0000313" key="2">
    <source>
        <dbReference type="Proteomes" id="UP001304300"/>
    </source>
</evidence>
<proteinExistence type="predicted"/>
<accession>A0AAQ3L5N0</accession>
<protein>
    <submittedName>
        <fullName evidence="1">Uncharacterized protein</fullName>
    </submittedName>
</protein>
<sequence>MNSNTSSNVVSYRPRYRYFRHVFHREADTTKVRQHGMLLCQDCERLLEFAVDLGLSIPEGILKALIVARRGFLDTDLEMGEVRWRGIKLCHVMEPLKEAIREWGSKSNVEVYPPKFCPAPAEVEDKLGLI</sequence>
<organism evidence="1 2">
    <name type="scientific">Rubellicoccus peritrichatus</name>
    <dbReference type="NCBI Taxonomy" id="3080537"/>
    <lineage>
        <taxon>Bacteria</taxon>
        <taxon>Pseudomonadati</taxon>
        <taxon>Verrucomicrobiota</taxon>
        <taxon>Opitutia</taxon>
        <taxon>Puniceicoccales</taxon>
        <taxon>Cerasicoccaceae</taxon>
        <taxon>Rubellicoccus</taxon>
    </lineage>
</organism>
<gene>
    <name evidence="1" type="ORF">RZN69_13585</name>
</gene>